<reference evidence="3" key="1">
    <citation type="journal article" date="2014" name="Int. J. Syst. Evol. Microbiol.">
        <title>Complete genome sequence of Corynebacterium casei LMG S-19264T (=DSM 44701T), isolated from a smear-ripened cheese.</title>
        <authorList>
            <consortium name="US DOE Joint Genome Institute (JGI-PGF)"/>
            <person name="Walter F."/>
            <person name="Albersmeier A."/>
            <person name="Kalinowski J."/>
            <person name="Ruckert C."/>
        </authorList>
    </citation>
    <scope>NUCLEOTIDE SEQUENCE</scope>
    <source>
        <strain evidence="3">CGMCC 4.7398</strain>
    </source>
</reference>
<dbReference type="GO" id="GO:0003723">
    <property type="term" value="F:RNA binding"/>
    <property type="evidence" value="ECO:0007669"/>
    <property type="project" value="InterPro"/>
</dbReference>
<dbReference type="CDD" id="cd00130">
    <property type="entry name" value="PAS"/>
    <property type="match status" value="1"/>
</dbReference>
<reference evidence="3" key="2">
    <citation type="submission" date="2020-09" db="EMBL/GenBank/DDBJ databases">
        <authorList>
            <person name="Sun Q."/>
            <person name="Zhou Y."/>
        </authorList>
    </citation>
    <scope>NUCLEOTIDE SEQUENCE</scope>
    <source>
        <strain evidence="3">CGMCC 4.7398</strain>
    </source>
</reference>
<dbReference type="InterPro" id="IPR036388">
    <property type="entry name" value="WH-like_DNA-bd_sf"/>
</dbReference>
<dbReference type="RefSeq" id="WP_189671731.1">
    <property type="nucleotide sequence ID" value="NZ_BNAS01000010.1"/>
</dbReference>
<dbReference type="Proteomes" id="UP000627369">
    <property type="component" value="Unassembled WGS sequence"/>
</dbReference>
<dbReference type="Gene3D" id="3.30.450.20">
    <property type="entry name" value="PAS domain"/>
    <property type="match status" value="1"/>
</dbReference>
<name>A0A919G8D8_9MICO</name>
<feature type="region of interest" description="Disordered" evidence="1">
    <location>
        <begin position="239"/>
        <end position="258"/>
    </location>
</feature>
<evidence type="ECO:0000259" key="2">
    <source>
        <dbReference type="PROSITE" id="PS50921"/>
    </source>
</evidence>
<evidence type="ECO:0000313" key="4">
    <source>
        <dbReference type="Proteomes" id="UP000627369"/>
    </source>
</evidence>
<dbReference type="InterPro" id="IPR000014">
    <property type="entry name" value="PAS"/>
</dbReference>
<dbReference type="PROSITE" id="PS50921">
    <property type="entry name" value="ANTAR"/>
    <property type="match status" value="1"/>
</dbReference>
<evidence type="ECO:0000256" key="1">
    <source>
        <dbReference type="SAM" id="MobiDB-lite"/>
    </source>
</evidence>
<sequence>MPPFKQPRLTVVDGAGGDAATQPPKFSAGDLAHALGLGTNLLVGRYRVELASGNWWWSDEVYTMHGWKRHEVEAGLDALRSRKHPDDRNRVVRAATEALRLGRPFACAHRIVDRNGRTREVVVIGQGSRGSHGASPELLGYVVDVTPVQKEALARRAAGVVARAFVSQAVIEQAKGVIVAVRGVSDETAGRVLTEAASKAGIPLRLAADQVMTALRADNEKVGVTQAALNRALDAVQPVGRPRGHDPLLTRRPRRLQV</sequence>
<dbReference type="Pfam" id="PF08447">
    <property type="entry name" value="PAS_3"/>
    <property type="match status" value="1"/>
</dbReference>
<gene>
    <name evidence="3" type="ORF">GCM10017772_47000</name>
</gene>
<dbReference type="InterPro" id="IPR035965">
    <property type="entry name" value="PAS-like_dom_sf"/>
</dbReference>
<evidence type="ECO:0000313" key="3">
    <source>
        <dbReference type="EMBL" id="GHH79940.1"/>
    </source>
</evidence>
<dbReference type="AlphaFoldDB" id="A0A919G8D8"/>
<proteinExistence type="predicted"/>
<dbReference type="Gene3D" id="1.10.10.10">
    <property type="entry name" value="Winged helix-like DNA-binding domain superfamily/Winged helix DNA-binding domain"/>
    <property type="match status" value="1"/>
</dbReference>
<dbReference type="SUPFAM" id="SSF55785">
    <property type="entry name" value="PYP-like sensor domain (PAS domain)"/>
    <property type="match status" value="1"/>
</dbReference>
<feature type="domain" description="ANTAR" evidence="2">
    <location>
        <begin position="150"/>
        <end position="212"/>
    </location>
</feature>
<dbReference type="EMBL" id="BNAS01000010">
    <property type="protein sequence ID" value="GHH79940.1"/>
    <property type="molecule type" value="Genomic_DNA"/>
</dbReference>
<feature type="region of interest" description="Disordered" evidence="1">
    <location>
        <begin position="1"/>
        <end position="21"/>
    </location>
</feature>
<dbReference type="InterPro" id="IPR005561">
    <property type="entry name" value="ANTAR"/>
</dbReference>
<dbReference type="InterPro" id="IPR013655">
    <property type="entry name" value="PAS_fold_3"/>
</dbReference>
<organism evidence="3 4">
    <name type="scientific">Promicromonospora soli</name>
    <dbReference type="NCBI Taxonomy" id="2035533"/>
    <lineage>
        <taxon>Bacteria</taxon>
        <taxon>Bacillati</taxon>
        <taxon>Actinomycetota</taxon>
        <taxon>Actinomycetes</taxon>
        <taxon>Micrococcales</taxon>
        <taxon>Promicromonosporaceae</taxon>
        <taxon>Promicromonospora</taxon>
    </lineage>
</organism>
<comment type="caution">
    <text evidence="3">The sequence shown here is derived from an EMBL/GenBank/DDBJ whole genome shotgun (WGS) entry which is preliminary data.</text>
</comment>
<keyword evidence="4" id="KW-1185">Reference proteome</keyword>
<dbReference type="SMART" id="SM01012">
    <property type="entry name" value="ANTAR"/>
    <property type="match status" value="1"/>
</dbReference>
<dbReference type="Pfam" id="PF03861">
    <property type="entry name" value="ANTAR"/>
    <property type="match status" value="1"/>
</dbReference>
<protein>
    <recommendedName>
        <fullName evidence="2">ANTAR domain-containing protein</fullName>
    </recommendedName>
</protein>
<accession>A0A919G8D8</accession>